<name>A0ABQ9H6G1_9NEOP</name>
<gene>
    <name evidence="2" type="ORF">PR048_020506</name>
</gene>
<reference evidence="2 3" key="1">
    <citation type="submission" date="2023-02" db="EMBL/GenBank/DDBJ databases">
        <title>LHISI_Scaffold_Assembly.</title>
        <authorList>
            <person name="Stuart O.P."/>
            <person name="Cleave R."/>
            <person name="Magrath M.J.L."/>
            <person name="Mikheyev A.S."/>
        </authorList>
    </citation>
    <scope>NUCLEOTIDE SEQUENCE [LARGE SCALE GENOMIC DNA]</scope>
    <source>
        <strain evidence="2">Daus_M_001</strain>
        <tissue evidence="2">Leg muscle</tissue>
    </source>
</reference>
<feature type="compositionally biased region" description="Acidic residues" evidence="1">
    <location>
        <begin position="17"/>
        <end position="34"/>
    </location>
</feature>
<evidence type="ECO:0000256" key="1">
    <source>
        <dbReference type="SAM" id="MobiDB-lite"/>
    </source>
</evidence>
<protein>
    <submittedName>
        <fullName evidence="2">Uncharacterized protein</fullName>
    </submittedName>
</protein>
<keyword evidence="3" id="KW-1185">Reference proteome</keyword>
<dbReference type="EMBL" id="JARBHB010000007">
    <property type="protein sequence ID" value="KAJ8879886.1"/>
    <property type="molecule type" value="Genomic_DNA"/>
</dbReference>
<sequence length="616" mass="66490">MHEHTAPASKKSKPDIYDEAGSEDNHDDSDHVEDVDDYFDVPTRFPPTEFPSKVLPRRQNPSAGTGFQDVGLRIRLYVGFPDFSICHSGHANAMLDFMLDSIMFVASTLPNWTAKFVASILPSCYSHSLDRLVVFAPPSSGFSPRFQDADCGSTIKLDSRTSRSVILAMQMPCWIPPYRTAIFEASTPPSCYSHSLDRLVVFAPPSSITTQLDSVCVRAQLIGRTKPPFLIEAGMYHVHKGDSQRQGGLATLLQLALFDNGNPPAAYPTLPGTRLEVGGSLGSNARPAQSMTRRDCHIDVSAGRPCVNWTVSHLQNTDALRSVTSVDREDYCQQVPKIEDEFWKQGGIKKVVLEEFKIDPCVDSDETGVEGTVAGILALSPPTKANLVQSPAGALDLQVGIVADDAVGRRVFLGDLPFPPPLHSVAAPYSLQSPSSALATSLLMAAQISSLAHSREWERKHFGTNESRFVYGCWEKGGGGGSSTGWPHYPVEVPLAGVEEPRPQTGLVCLGLTCSVISPVPGVDASGVRSLATGQVLPHTWKRGIRFLFPCKSAIGSESSRTCIISSDPIAKAPHLALHLALQGPHLALEAPHLALQAPQSSPNAPHLEPNVLHQE</sequence>
<evidence type="ECO:0000313" key="2">
    <source>
        <dbReference type="EMBL" id="KAJ8879886.1"/>
    </source>
</evidence>
<organism evidence="2 3">
    <name type="scientific">Dryococelus australis</name>
    <dbReference type="NCBI Taxonomy" id="614101"/>
    <lineage>
        <taxon>Eukaryota</taxon>
        <taxon>Metazoa</taxon>
        <taxon>Ecdysozoa</taxon>
        <taxon>Arthropoda</taxon>
        <taxon>Hexapoda</taxon>
        <taxon>Insecta</taxon>
        <taxon>Pterygota</taxon>
        <taxon>Neoptera</taxon>
        <taxon>Polyneoptera</taxon>
        <taxon>Phasmatodea</taxon>
        <taxon>Verophasmatodea</taxon>
        <taxon>Anareolatae</taxon>
        <taxon>Phasmatidae</taxon>
        <taxon>Eurycanthinae</taxon>
        <taxon>Dryococelus</taxon>
    </lineage>
</organism>
<proteinExistence type="predicted"/>
<feature type="region of interest" description="Disordered" evidence="1">
    <location>
        <begin position="1"/>
        <end position="34"/>
    </location>
</feature>
<dbReference type="Proteomes" id="UP001159363">
    <property type="component" value="Chromosome 6"/>
</dbReference>
<evidence type="ECO:0000313" key="3">
    <source>
        <dbReference type="Proteomes" id="UP001159363"/>
    </source>
</evidence>
<comment type="caution">
    <text evidence="2">The sequence shown here is derived from an EMBL/GenBank/DDBJ whole genome shotgun (WGS) entry which is preliminary data.</text>
</comment>
<accession>A0ABQ9H6G1</accession>